<dbReference type="AlphaFoldDB" id="A0A382VSS6"/>
<dbReference type="PRINTS" id="PR00081">
    <property type="entry name" value="GDHRDH"/>
</dbReference>
<comment type="similarity">
    <text evidence="1">Belongs to the short-chain dehydrogenases/reductases (SDR) family.</text>
</comment>
<dbReference type="GO" id="GO:0016491">
    <property type="term" value="F:oxidoreductase activity"/>
    <property type="evidence" value="ECO:0007669"/>
    <property type="project" value="UniProtKB-KW"/>
</dbReference>
<gene>
    <name evidence="4" type="ORF">METZ01_LOCUS402328</name>
</gene>
<dbReference type="PANTHER" id="PTHR43391:SF14">
    <property type="entry name" value="DEHYDROGENASE_REDUCTASE SDR FAMILY PROTEIN 7-LIKE"/>
    <property type="match status" value="1"/>
</dbReference>
<reference evidence="4" key="1">
    <citation type="submission" date="2018-05" db="EMBL/GenBank/DDBJ databases">
        <authorList>
            <person name="Lanie J.A."/>
            <person name="Ng W.-L."/>
            <person name="Kazmierczak K.M."/>
            <person name="Andrzejewski T.M."/>
            <person name="Davidsen T.M."/>
            <person name="Wayne K.J."/>
            <person name="Tettelin H."/>
            <person name="Glass J.I."/>
            <person name="Rusch D."/>
            <person name="Podicherti R."/>
            <person name="Tsui H.-C.T."/>
            <person name="Winkler M.E."/>
        </authorList>
    </citation>
    <scope>NUCLEOTIDE SEQUENCE</scope>
</reference>
<dbReference type="Gene3D" id="3.40.50.720">
    <property type="entry name" value="NAD(P)-binding Rossmann-like Domain"/>
    <property type="match status" value="1"/>
</dbReference>
<dbReference type="SUPFAM" id="SSF51735">
    <property type="entry name" value="NAD(P)-binding Rossmann-fold domains"/>
    <property type="match status" value="1"/>
</dbReference>
<evidence type="ECO:0000256" key="1">
    <source>
        <dbReference type="ARBA" id="ARBA00006484"/>
    </source>
</evidence>
<evidence type="ECO:0008006" key="5">
    <source>
        <dbReference type="Google" id="ProtNLM"/>
    </source>
</evidence>
<dbReference type="InterPro" id="IPR002347">
    <property type="entry name" value="SDR_fam"/>
</dbReference>
<dbReference type="InterPro" id="IPR020904">
    <property type="entry name" value="Sc_DH/Rdtase_CS"/>
</dbReference>
<sequence>IIGDIINSDTINDIKSVSEEKGIDILINNAGIYLNQPFLETSMNDFRKVIETNFMSVVFVTHTLFPILKSKESGLIININSLAGKNGSDGETAYCASKHALRGFSSAIQYDATRYGIRVIDIFFGALQTEMTKDRENQEKLISTKDAAKSIFMLSNSYKTMRITEIDYNRKIY</sequence>
<proteinExistence type="inferred from homology"/>
<accession>A0A382VSS6</accession>
<feature type="non-terminal residue" evidence="4">
    <location>
        <position position="1"/>
    </location>
</feature>
<protein>
    <recommendedName>
        <fullName evidence="5">Short-chain dehydrogenase</fullName>
    </recommendedName>
</protein>
<dbReference type="PROSITE" id="PS00061">
    <property type="entry name" value="ADH_SHORT"/>
    <property type="match status" value="1"/>
</dbReference>
<name>A0A382VSS6_9ZZZZ</name>
<dbReference type="EMBL" id="UINC01154281">
    <property type="protein sequence ID" value="SVD49474.1"/>
    <property type="molecule type" value="Genomic_DNA"/>
</dbReference>
<evidence type="ECO:0000256" key="2">
    <source>
        <dbReference type="ARBA" id="ARBA00022857"/>
    </source>
</evidence>
<dbReference type="PANTHER" id="PTHR43391">
    <property type="entry name" value="RETINOL DEHYDROGENASE-RELATED"/>
    <property type="match status" value="1"/>
</dbReference>
<dbReference type="PRINTS" id="PR00080">
    <property type="entry name" value="SDRFAMILY"/>
</dbReference>
<keyword evidence="2" id="KW-0521">NADP</keyword>
<dbReference type="Pfam" id="PF00106">
    <property type="entry name" value="adh_short"/>
    <property type="match status" value="1"/>
</dbReference>
<keyword evidence="3" id="KW-0560">Oxidoreductase</keyword>
<dbReference type="CDD" id="cd05233">
    <property type="entry name" value="SDR_c"/>
    <property type="match status" value="1"/>
</dbReference>
<evidence type="ECO:0000313" key="4">
    <source>
        <dbReference type="EMBL" id="SVD49474.1"/>
    </source>
</evidence>
<organism evidence="4">
    <name type="scientific">marine metagenome</name>
    <dbReference type="NCBI Taxonomy" id="408172"/>
    <lineage>
        <taxon>unclassified sequences</taxon>
        <taxon>metagenomes</taxon>
        <taxon>ecological metagenomes</taxon>
    </lineage>
</organism>
<dbReference type="InterPro" id="IPR036291">
    <property type="entry name" value="NAD(P)-bd_dom_sf"/>
</dbReference>
<evidence type="ECO:0000256" key="3">
    <source>
        <dbReference type="ARBA" id="ARBA00023002"/>
    </source>
</evidence>